<reference evidence="13 14" key="1">
    <citation type="submission" date="2017-10" db="EMBL/GenBank/DDBJ databases">
        <title>Comparative genomics in systemic dimorphic fungi from Ajellomycetaceae.</title>
        <authorList>
            <person name="Munoz J.F."/>
            <person name="Mcewen J.G."/>
            <person name="Clay O.K."/>
            <person name="Cuomo C.A."/>
        </authorList>
    </citation>
    <scope>NUCLEOTIDE SEQUENCE [LARGE SCALE GENOMIC DNA]</scope>
    <source>
        <strain evidence="13 14">UAMH5409</strain>
    </source>
</reference>
<evidence type="ECO:0000256" key="3">
    <source>
        <dbReference type="ARBA" id="ARBA00022527"/>
    </source>
</evidence>
<dbReference type="Pfam" id="PF00069">
    <property type="entry name" value="Pkinase"/>
    <property type="match status" value="1"/>
</dbReference>
<feature type="compositionally biased region" description="Polar residues" evidence="11">
    <location>
        <begin position="955"/>
        <end position="965"/>
    </location>
</feature>
<evidence type="ECO:0000256" key="11">
    <source>
        <dbReference type="SAM" id="MobiDB-lite"/>
    </source>
</evidence>
<dbReference type="OrthoDB" id="248923at2759"/>
<feature type="region of interest" description="Disordered" evidence="11">
    <location>
        <begin position="1015"/>
        <end position="1248"/>
    </location>
</feature>
<keyword evidence="5 10" id="KW-0547">Nucleotide-binding</keyword>
<dbReference type="EMBL" id="PDNB01000007">
    <property type="protein sequence ID" value="PGH17905.1"/>
    <property type="molecule type" value="Genomic_DNA"/>
</dbReference>
<dbReference type="GO" id="GO:0004674">
    <property type="term" value="F:protein serine/threonine kinase activity"/>
    <property type="evidence" value="ECO:0007669"/>
    <property type="project" value="UniProtKB-KW"/>
</dbReference>
<evidence type="ECO:0000256" key="10">
    <source>
        <dbReference type="PROSITE-ProRule" id="PRU10141"/>
    </source>
</evidence>
<feature type="compositionally biased region" description="Polar residues" evidence="11">
    <location>
        <begin position="1053"/>
        <end position="1065"/>
    </location>
</feature>
<keyword evidence="3" id="KW-0723">Serine/threonine-protein kinase</keyword>
<dbReference type="InterPro" id="IPR011009">
    <property type="entry name" value="Kinase-like_dom_sf"/>
</dbReference>
<dbReference type="InterPro" id="IPR008271">
    <property type="entry name" value="Ser/Thr_kinase_AS"/>
</dbReference>
<evidence type="ECO:0000259" key="12">
    <source>
        <dbReference type="PROSITE" id="PS50011"/>
    </source>
</evidence>
<feature type="region of interest" description="Disordered" evidence="11">
    <location>
        <begin position="954"/>
        <end position="974"/>
    </location>
</feature>
<feature type="compositionally biased region" description="Acidic residues" evidence="11">
    <location>
        <begin position="1091"/>
        <end position="1103"/>
    </location>
</feature>
<sequence>MASPNSRVRNARFYGDQLQSGLTRGLHTSQRDIRAASAYPVAARASNNPERGIDADNQESSSARHQQLEPSHQQYAAETLSHSNSYSSGSWEDDVVEESQYFGGDEPGVEVSEDAEQDSDRNSFDEQIDSVLELWQRGSSSPAEGNPASGVESFPPYNPEPNQQQIGEADLHDSALPELDAAPTSSFSFDAPKTPPRLASPSDTIHLTEYSPNLPAPRASFPGSPPVYRHQALRHQPSYNYSPLPNQSFEDPYNPPQDLYQIRFDNQLPPPSERRPFLDFSSPNQSFGSENQSFESQRNSRSRFRKSSKSFPKPRNRENSLPSAHDFQTLDGKNRFDPLNYFPERESRGPIRSPPVFNSPPPERFPKAPPFQFSEPEPPAPQAYIVPDDKAFSVPYSELPVEPGPVKRKHRRSLRLAASLKKIFIPKHRNSKEYSSPVTSPGAVTSPQLPQIRLNDAPFSPDEWDALVKAHEAREVQERAVQAEIYRRAMMDPRHLDPSSAVVALTKQKSEAMRLAREQGAAVHEMCRRAKSDVPPYRFEELIGKGAYGRVYKGRQLRSNALVAIKVLEIDTLDYKSGRDFKDESIKDFIKEINVMKQAKDAGAKNINMLVEAVSIHSQLWLVCEYCPGGSVKTLMRATGDKLQEKFIIPIARELAEGLKAIHNAGILHRDVKAANVLIHEEGRLQICDFGVSGILQSKTDKRSTWVGTPHWMPPEMFSIKNGGVYEYGSEVDVWAYGCTLIECATGNPPNSNLRERMQIGMQLNRFPPKLEGDTYSDVLRSLVAFALEVDPKTRPSMQEVLQHRYIANTKESHPTSSLSELVKIYYQWLQRGGQRISLFNPGGAAAAEYPDEQDPLDREDWNFSTTAGFEKRFSLIDLDQISASLVDFEKDMTPTLPEPTGDSFDEGHETELTSEDKVNFNRRVERGAAAMEGLFDEEKPDYKYETKNDFVPVQQEQRFSSSSDLPLRTDTDRSSVTSTLIDINLGVYDSAHYAAGSSNPPPFQLADADTIRANRSSSRSIRNSAASSDSGDYQPPRGPRPPTMEWTFASAMATTATDDNNQVDENGPNYEPRQREKRDTRAWTFPVMTPEEDPVPEEPEDDVMARHYPPLERPVRDDGPPDSRPSTATSSHSAVSDADNDPFRFDRPVTPSGEDADHRASFDKFPSITDSEPYPDYEASSRYPHLGAPYQEDGAGRNGSYTGPGPSALEHGEQDTQSVDAGADMDQLDFPHPVPPSMESLMEGASDETVAQELDRLLGDFLHGLAVTGEALVRTDVGRGGVSGNNAGAGNHLQQGQDD</sequence>
<dbReference type="PANTHER" id="PTHR48012:SF10">
    <property type="entry name" value="FI20177P1"/>
    <property type="match status" value="1"/>
</dbReference>
<feature type="compositionally biased region" description="Basic and acidic residues" evidence="11">
    <location>
        <begin position="1073"/>
        <end position="1082"/>
    </location>
</feature>
<comment type="catalytic activity">
    <reaction evidence="9">
        <text>L-seryl-[protein] + ATP = O-phospho-L-seryl-[protein] + ADP + H(+)</text>
        <dbReference type="Rhea" id="RHEA:17989"/>
        <dbReference type="Rhea" id="RHEA-COMP:9863"/>
        <dbReference type="Rhea" id="RHEA-COMP:11604"/>
        <dbReference type="ChEBI" id="CHEBI:15378"/>
        <dbReference type="ChEBI" id="CHEBI:29999"/>
        <dbReference type="ChEBI" id="CHEBI:30616"/>
        <dbReference type="ChEBI" id="CHEBI:83421"/>
        <dbReference type="ChEBI" id="CHEBI:456216"/>
        <dbReference type="EC" id="2.7.11.1"/>
    </reaction>
</comment>
<dbReference type="GO" id="GO:0005737">
    <property type="term" value="C:cytoplasm"/>
    <property type="evidence" value="ECO:0007669"/>
    <property type="project" value="TreeGrafter"/>
</dbReference>
<evidence type="ECO:0000256" key="5">
    <source>
        <dbReference type="ARBA" id="ARBA00022741"/>
    </source>
</evidence>
<feature type="compositionally biased region" description="Polar residues" evidence="11">
    <location>
        <begin position="1125"/>
        <end position="1135"/>
    </location>
</feature>
<evidence type="ECO:0000256" key="6">
    <source>
        <dbReference type="ARBA" id="ARBA00022777"/>
    </source>
</evidence>
<dbReference type="EC" id="2.7.11.1" evidence="2"/>
<feature type="compositionally biased region" description="Low complexity" evidence="11">
    <location>
        <begin position="1015"/>
        <end position="1029"/>
    </location>
</feature>
<dbReference type="GO" id="GO:0005524">
    <property type="term" value="F:ATP binding"/>
    <property type="evidence" value="ECO:0007669"/>
    <property type="project" value="UniProtKB-UniRule"/>
</dbReference>
<feature type="compositionally biased region" description="Basic residues" evidence="11">
    <location>
        <begin position="300"/>
        <end position="314"/>
    </location>
</feature>
<protein>
    <recommendedName>
        <fullName evidence="2">non-specific serine/threonine protein kinase</fullName>
        <ecNumber evidence="2">2.7.11.1</ecNumber>
    </recommendedName>
</protein>
<gene>
    <name evidence="13" type="ORF">AJ79_00804</name>
</gene>
<evidence type="ECO:0000256" key="9">
    <source>
        <dbReference type="ARBA" id="ARBA00048679"/>
    </source>
</evidence>
<feature type="region of interest" description="Disordered" evidence="11">
    <location>
        <begin position="895"/>
        <end position="917"/>
    </location>
</feature>
<feature type="compositionally biased region" description="Basic and acidic residues" evidence="11">
    <location>
        <begin position="1104"/>
        <end position="1122"/>
    </location>
</feature>
<comment type="caution">
    <text evidence="13">The sequence shown here is derived from an EMBL/GenBank/DDBJ whole genome shotgun (WGS) entry which is preliminary data.</text>
</comment>
<feature type="compositionally biased region" description="Pro residues" evidence="11">
    <location>
        <begin position="357"/>
        <end position="369"/>
    </location>
</feature>
<dbReference type="Gene3D" id="1.10.510.10">
    <property type="entry name" value="Transferase(Phosphotransferase) domain 1"/>
    <property type="match status" value="1"/>
</dbReference>
<dbReference type="STRING" id="1447875.A0A2B7Y9H4"/>
<evidence type="ECO:0000256" key="2">
    <source>
        <dbReference type="ARBA" id="ARBA00012513"/>
    </source>
</evidence>
<dbReference type="InterPro" id="IPR000719">
    <property type="entry name" value="Prot_kinase_dom"/>
</dbReference>
<feature type="compositionally biased region" description="Polar residues" evidence="11">
    <location>
        <begin position="17"/>
        <end position="28"/>
    </location>
</feature>
<evidence type="ECO:0000256" key="4">
    <source>
        <dbReference type="ARBA" id="ARBA00022679"/>
    </source>
</evidence>
<feature type="compositionally biased region" description="Low complexity" evidence="11">
    <location>
        <begin position="35"/>
        <end position="46"/>
    </location>
</feature>
<keyword evidence="6 13" id="KW-0418">Kinase</keyword>
<organism evidence="13 14">
    <name type="scientific">Helicocarpus griseus UAMH5409</name>
    <dbReference type="NCBI Taxonomy" id="1447875"/>
    <lineage>
        <taxon>Eukaryota</taxon>
        <taxon>Fungi</taxon>
        <taxon>Dikarya</taxon>
        <taxon>Ascomycota</taxon>
        <taxon>Pezizomycotina</taxon>
        <taxon>Eurotiomycetes</taxon>
        <taxon>Eurotiomycetidae</taxon>
        <taxon>Onygenales</taxon>
        <taxon>Ajellomycetaceae</taxon>
        <taxon>Helicocarpus</taxon>
    </lineage>
</organism>
<dbReference type="PANTHER" id="PTHR48012">
    <property type="entry name" value="STERILE20-LIKE KINASE, ISOFORM B-RELATED"/>
    <property type="match status" value="1"/>
</dbReference>
<evidence type="ECO:0000256" key="1">
    <source>
        <dbReference type="ARBA" id="ARBA00008874"/>
    </source>
</evidence>
<feature type="region of interest" description="Disordered" evidence="11">
    <location>
        <begin position="1"/>
        <end position="380"/>
    </location>
</feature>
<evidence type="ECO:0000256" key="7">
    <source>
        <dbReference type="ARBA" id="ARBA00022840"/>
    </source>
</evidence>
<proteinExistence type="inferred from homology"/>
<accession>A0A2B7Y9H4</accession>
<comment type="catalytic activity">
    <reaction evidence="8">
        <text>L-threonyl-[protein] + ATP = O-phospho-L-threonyl-[protein] + ADP + H(+)</text>
        <dbReference type="Rhea" id="RHEA:46608"/>
        <dbReference type="Rhea" id="RHEA-COMP:11060"/>
        <dbReference type="Rhea" id="RHEA-COMP:11605"/>
        <dbReference type="ChEBI" id="CHEBI:15378"/>
        <dbReference type="ChEBI" id="CHEBI:30013"/>
        <dbReference type="ChEBI" id="CHEBI:30616"/>
        <dbReference type="ChEBI" id="CHEBI:61977"/>
        <dbReference type="ChEBI" id="CHEBI:456216"/>
        <dbReference type="EC" id="2.7.11.1"/>
    </reaction>
</comment>
<feature type="domain" description="Protein kinase" evidence="12">
    <location>
        <begin position="537"/>
        <end position="807"/>
    </location>
</feature>
<feature type="compositionally biased region" description="Polar residues" evidence="11">
    <location>
        <begin position="237"/>
        <end position="249"/>
    </location>
</feature>
<feature type="binding site" evidence="10">
    <location>
        <position position="566"/>
    </location>
    <ligand>
        <name>ATP</name>
        <dbReference type="ChEBI" id="CHEBI:30616"/>
    </ligand>
</feature>
<evidence type="ECO:0000313" key="13">
    <source>
        <dbReference type="EMBL" id="PGH17905.1"/>
    </source>
</evidence>
<dbReference type="InterPro" id="IPR050629">
    <property type="entry name" value="STE20/SPS1-PAK"/>
</dbReference>
<feature type="compositionally biased region" description="Polar residues" evidence="11">
    <location>
        <begin position="281"/>
        <end position="297"/>
    </location>
</feature>
<dbReference type="Proteomes" id="UP000223968">
    <property type="component" value="Unassembled WGS sequence"/>
</dbReference>
<dbReference type="PROSITE" id="PS00107">
    <property type="entry name" value="PROTEIN_KINASE_ATP"/>
    <property type="match status" value="1"/>
</dbReference>
<dbReference type="FunFam" id="1.10.510.10:FF:000670">
    <property type="entry name" value="Serine/threonin protein kinase, putative"/>
    <property type="match status" value="1"/>
</dbReference>
<keyword evidence="7 10" id="KW-0067">ATP-binding</keyword>
<feature type="compositionally biased region" description="Polar residues" evidence="11">
    <location>
        <begin position="58"/>
        <end position="90"/>
    </location>
</feature>
<keyword evidence="4" id="KW-0808">Transferase</keyword>
<dbReference type="SUPFAM" id="SSF56112">
    <property type="entry name" value="Protein kinase-like (PK-like)"/>
    <property type="match status" value="1"/>
</dbReference>
<feature type="region of interest" description="Disordered" evidence="11">
    <location>
        <begin position="1279"/>
        <end position="1300"/>
    </location>
</feature>
<dbReference type="InterPro" id="IPR017441">
    <property type="entry name" value="Protein_kinase_ATP_BS"/>
</dbReference>
<feature type="compositionally biased region" description="Acidic residues" evidence="11">
    <location>
        <begin position="107"/>
        <end position="117"/>
    </location>
</feature>
<dbReference type="SMART" id="SM00220">
    <property type="entry name" value="S_TKc"/>
    <property type="match status" value="1"/>
</dbReference>
<evidence type="ECO:0000256" key="8">
    <source>
        <dbReference type="ARBA" id="ARBA00047899"/>
    </source>
</evidence>
<dbReference type="PROSITE" id="PS00108">
    <property type="entry name" value="PROTEIN_KINASE_ST"/>
    <property type="match status" value="1"/>
</dbReference>
<dbReference type="PROSITE" id="PS50011">
    <property type="entry name" value="PROTEIN_KINASE_DOM"/>
    <property type="match status" value="1"/>
</dbReference>
<comment type="similarity">
    <text evidence="1">Belongs to the protein kinase superfamily. STE Ser/Thr protein kinase family. STE20 subfamily.</text>
</comment>
<feature type="compositionally biased region" description="Basic and acidic residues" evidence="11">
    <location>
        <begin position="906"/>
        <end position="917"/>
    </location>
</feature>
<keyword evidence="14" id="KW-1185">Reference proteome</keyword>
<evidence type="ECO:0000313" key="14">
    <source>
        <dbReference type="Proteomes" id="UP000223968"/>
    </source>
</evidence>
<name>A0A2B7Y9H4_9EURO</name>